<dbReference type="InterPro" id="IPR036291">
    <property type="entry name" value="NAD(P)-bd_dom_sf"/>
</dbReference>
<dbReference type="GO" id="GO:0019353">
    <property type="term" value="P:protoporphyrinogen IX biosynthetic process from glutamate"/>
    <property type="evidence" value="ECO:0007669"/>
    <property type="project" value="TreeGrafter"/>
</dbReference>
<dbReference type="InterPro" id="IPR036453">
    <property type="entry name" value="GluRdtase_dimer_dom_sf"/>
</dbReference>
<protein>
    <recommendedName>
        <fullName evidence="3 8">Glutamyl-tRNA reductase</fullName>
        <shortName evidence="8">GluTR</shortName>
        <ecNumber evidence="3 8">1.2.1.70</ecNumber>
    </recommendedName>
</protein>
<comment type="domain">
    <text evidence="8">Possesses an unusual extended V-shaped dimeric structure with each monomer consisting of three distinct domains arranged along a curved 'spinal' alpha-helix. The N-terminal catalytic domain specifically recognizes the glutamate moiety of the substrate. The second domain is the NADPH-binding domain, and the third C-terminal domain is responsible for dimerization.</text>
</comment>
<comment type="subunit">
    <text evidence="8">Homodimer.</text>
</comment>
<evidence type="ECO:0000256" key="6">
    <source>
        <dbReference type="ARBA" id="ARBA00023244"/>
    </source>
</evidence>
<comment type="function">
    <text evidence="8">Catalyzes the NADPH-dependent reduction of glutamyl-tRNA(Glu) to glutamate 1-semialdehyde (GSA).</text>
</comment>
<comment type="catalytic activity">
    <reaction evidence="7 8 13">
        <text>(S)-4-amino-5-oxopentanoate + tRNA(Glu) + NADP(+) = L-glutamyl-tRNA(Glu) + NADPH + H(+)</text>
        <dbReference type="Rhea" id="RHEA:12344"/>
        <dbReference type="Rhea" id="RHEA-COMP:9663"/>
        <dbReference type="Rhea" id="RHEA-COMP:9680"/>
        <dbReference type="ChEBI" id="CHEBI:15378"/>
        <dbReference type="ChEBI" id="CHEBI:57501"/>
        <dbReference type="ChEBI" id="CHEBI:57783"/>
        <dbReference type="ChEBI" id="CHEBI:58349"/>
        <dbReference type="ChEBI" id="CHEBI:78442"/>
        <dbReference type="ChEBI" id="CHEBI:78520"/>
        <dbReference type="EC" id="1.2.1.70"/>
    </reaction>
</comment>
<feature type="binding site" evidence="8 10">
    <location>
        <begin position="52"/>
        <end position="55"/>
    </location>
    <ligand>
        <name>substrate</name>
    </ligand>
</feature>
<dbReference type="FunFam" id="3.40.50.720:FF:000031">
    <property type="entry name" value="Glutamyl-tRNA reductase"/>
    <property type="match status" value="1"/>
</dbReference>
<evidence type="ECO:0000256" key="2">
    <source>
        <dbReference type="ARBA" id="ARBA00005916"/>
    </source>
</evidence>
<name>A0A3G3IHY7_9ARCH</name>
<evidence type="ECO:0000256" key="5">
    <source>
        <dbReference type="ARBA" id="ARBA00023002"/>
    </source>
</evidence>
<dbReference type="InterPro" id="IPR036343">
    <property type="entry name" value="GluRdtase_N_sf"/>
</dbReference>
<evidence type="ECO:0000256" key="3">
    <source>
        <dbReference type="ARBA" id="ARBA00012970"/>
    </source>
</evidence>
<feature type="binding site" evidence="8 11">
    <location>
        <begin position="189"/>
        <end position="194"/>
    </location>
    <ligand>
        <name>NADP(+)</name>
        <dbReference type="ChEBI" id="CHEBI:58349"/>
    </ligand>
</feature>
<dbReference type="GO" id="GO:0050661">
    <property type="term" value="F:NADP binding"/>
    <property type="evidence" value="ECO:0007669"/>
    <property type="project" value="InterPro"/>
</dbReference>
<feature type="binding site" evidence="8 10">
    <location>
        <begin position="114"/>
        <end position="116"/>
    </location>
    <ligand>
        <name>substrate</name>
    </ligand>
</feature>
<dbReference type="InterPro" id="IPR000343">
    <property type="entry name" value="4pyrrol_synth_GluRdtase"/>
</dbReference>
<dbReference type="PANTHER" id="PTHR43013:SF1">
    <property type="entry name" value="GLUTAMYL-TRNA REDUCTASE"/>
    <property type="match status" value="1"/>
</dbReference>
<dbReference type="SUPFAM" id="SSF51735">
    <property type="entry name" value="NAD(P)-binding Rossmann-fold domains"/>
    <property type="match status" value="1"/>
</dbReference>
<dbReference type="CDD" id="cd05213">
    <property type="entry name" value="NAD_bind_Glutamyl_tRNA_reduct"/>
    <property type="match status" value="1"/>
</dbReference>
<dbReference type="PANTHER" id="PTHR43013">
    <property type="entry name" value="GLUTAMYL-TRNA REDUCTASE"/>
    <property type="match status" value="1"/>
</dbReference>
<dbReference type="SUPFAM" id="SSF69075">
    <property type="entry name" value="Glutamyl tRNA-reductase dimerization domain"/>
    <property type="match status" value="1"/>
</dbReference>
<dbReference type="Pfam" id="PF05201">
    <property type="entry name" value="GlutR_N"/>
    <property type="match status" value="1"/>
</dbReference>
<comment type="miscellaneous">
    <text evidence="8">During catalysis, the active site Cys acts as a nucleophile attacking the alpha-carbonyl group of tRNA-bound glutamate with the formation of a thioester intermediate between enzyme and glutamate, and the concomitant release of tRNA(Glu). The thioester intermediate is finally reduced by direct hydride transfer from NADPH, to form the product GSA.</text>
</comment>
<dbReference type="NCBIfam" id="TIGR01035">
    <property type="entry name" value="hemA"/>
    <property type="match status" value="1"/>
</dbReference>
<evidence type="ECO:0000256" key="12">
    <source>
        <dbReference type="PIRSR" id="PIRSR000445-4"/>
    </source>
</evidence>
<comment type="pathway">
    <text evidence="1 8 13">Porphyrin-containing compound metabolism; protoporphyrin-IX biosynthesis; 5-aminolevulinate from L-glutamyl-tRNA(Glu): step 1/2.</text>
</comment>
<feature type="binding site" evidence="8 10">
    <location>
        <position position="109"/>
    </location>
    <ligand>
        <name>substrate</name>
    </ligand>
</feature>
<keyword evidence="6 8" id="KW-0627">Porphyrin biosynthesis</keyword>
<evidence type="ECO:0000313" key="17">
    <source>
        <dbReference type="EMBL" id="AYQ55371.1"/>
    </source>
</evidence>
<dbReference type="AlphaFoldDB" id="A0A3G3IHY7"/>
<evidence type="ECO:0000256" key="1">
    <source>
        <dbReference type="ARBA" id="ARBA00005059"/>
    </source>
</evidence>
<accession>A0A3G3IHY7</accession>
<evidence type="ECO:0000256" key="4">
    <source>
        <dbReference type="ARBA" id="ARBA00022857"/>
    </source>
</evidence>
<feature type="active site" description="Nucleophile" evidence="8 9">
    <location>
        <position position="53"/>
    </location>
</feature>
<dbReference type="HAMAP" id="MF_00087">
    <property type="entry name" value="Glu_tRNA_reductase"/>
    <property type="match status" value="1"/>
</dbReference>
<dbReference type="UniPathway" id="UPA00251">
    <property type="reaction ID" value="UER00316"/>
</dbReference>
<keyword evidence="4 8" id="KW-0521">NADP</keyword>
<dbReference type="InterPro" id="IPR015895">
    <property type="entry name" value="4pyrrol_synth_GluRdtase_N"/>
</dbReference>
<dbReference type="SUPFAM" id="SSF69742">
    <property type="entry name" value="Glutamyl tRNA-reductase catalytic, N-terminal domain"/>
    <property type="match status" value="1"/>
</dbReference>
<dbReference type="Pfam" id="PF00745">
    <property type="entry name" value="GlutR_dimer"/>
    <property type="match status" value="1"/>
</dbReference>
<dbReference type="OMA" id="FAFKCAA"/>
<evidence type="ECO:0000256" key="9">
    <source>
        <dbReference type="PIRSR" id="PIRSR000445-1"/>
    </source>
</evidence>
<dbReference type="Pfam" id="PF01488">
    <property type="entry name" value="Shikimate_DH"/>
    <property type="match status" value="1"/>
</dbReference>
<organism evidence="17 18">
    <name type="scientific">Methanomethylophilus alvi</name>
    <dbReference type="NCBI Taxonomy" id="1291540"/>
    <lineage>
        <taxon>Archaea</taxon>
        <taxon>Methanobacteriati</taxon>
        <taxon>Thermoplasmatota</taxon>
        <taxon>Thermoplasmata</taxon>
        <taxon>Methanomassiliicoccales</taxon>
        <taxon>Methanomethylophilaceae</taxon>
        <taxon>Methanomethylophilus</taxon>
    </lineage>
</organism>
<feature type="domain" description="Quinate/shikimate 5-dehydrogenase/glutamyl-tRNA reductase" evidence="15">
    <location>
        <begin position="171"/>
        <end position="305"/>
    </location>
</feature>
<proteinExistence type="inferred from homology"/>
<comment type="similarity">
    <text evidence="2 8 13">Belongs to the glutamyl-tRNA reductase family.</text>
</comment>
<dbReference type="InterPro" id="IPR006151">
    <property type="entry name" value="Shikm_DH/Glu-tRNA_Rdtase"/>
</dbReference>
<keyword evidence="5 8" id="KW-0560">Oxidoreductase</keyword>
<evidence type="ECO:0000256" key="7">
    <source>
        <dbReference type="ARBA" id="ARBA00047464"/>
    </source>
</evidence>
<feature type="binding site" evidence="8 10">
    <location>
        <position position="120"/>
    </location>
    <ligand>
        <name>substrate</name>
    </ligand>
</feature>
<dbReference type="Proteomes" id="UP000273278">
    <property type="component" value="Chromosome"/>
</dbReference>
<dbReference type="PIRSF" id="PIRSF000445">
    <property type="entry name" value="4pyrrol_synth_GluRdtase"/>
    <property type="match status" value="1"/>
</dbReference>
<evidence type="ECO:0000313" key="18">
    <source>
        <dbReference type="Proteomes" id="UP000273278"/>
    </source>
</evidence>
<feature type="site" description="Important for activity" evidence="8 12">
    <location>
        <position position="99"/>
    </location>
</feature>
<evidence type="ECO:0000259" key="16">
    <source>
        <dbReference type="Pfam" id="PF05201"/>
    </source>
</evidence>
<reference evidence="17 18" key="1">
    <citation type="submission" date="2016-10" db="EMBL/GenBank/DDBJ databases">
        <title>Complete genome of the TMA-utilizing, human hosted archaeon Methanomethylophilus alvus Gen. nov, sp. nov., strain Mx-05, derived from a pure culture.</title>
        <authorList>
            <person name="Brugere J.-F."/>
            <person name="Ben Hania W."/>
            <person name="Chaudhary P.P."/>
            <person name="Gaci N."/>
            <person name="Borrel G."/>
            <person name="Cao Van Tuat L."/>
            <person name="Fardeau M.-L."/>
            <person name="Harris H.M.B."/>
            <person name="O'Toole P.W."/>
            <person name="Ollivier B."/>
        </authorList>
    </citation>
    <scope>NUCLEOTIDE SEQUENCE [LARGE SCALE GENOMIC DNA]</scope>
    <source>
        <strain evidence="17 18">Mx-05</strain>
    </source>
</reference>
<dbReference type="GO" id="GO:0008883">
    <property type="term" value="F:glutamyl-tRNA reductase activity"/>
    <property type="evidence" value="ECO:0007669"/>
    <property type="project" value="UniProtKB-UniRule"/>
</dbReference>
<evidence type="ECO:0000256" key="8">
    <source>
        <dbReference type="HAMAP-Rule" id="MF_00087"/>
    </source>
</evidence>
<evidence type="ECO:0000259" key="14">
    <source>
        <dbReference type="Pfam" id="PF00745"/>
    </source>
</evidence>
<dbReference type="Gene3D" id="3.40.50.720">
    <property type="entry name" value="NAD(P)-binding Rossmann-like Domain"/>
    <property type="match status" value="1"/>
</dbReference>
<gene>
    <name evidence="8" type="primary">hemA</name>
    <name evidence="17" type="ORF">BKD89_06115</name>
</gene>
<dbReference type="EC" id="1.2.1.70" evidence="3 8"/>
<feature type="domain" description="Glutamyl-tRNA reductase N-terminal" evidence="16">
    <location>
        <begin position="33"/>
        <end position="156"/>
    </location>
</feature>
<evidence type="ECO:0000259" key="15">
    <source>
        <dbReference type="Pfam" id="PF01488"/>
    </source>
</evidence>
<evidence type="ECO:0000256" key="13">
    <source>
        <dbReference type="RuleBase" id="RU000584"/>
    </source>
</evidence>
<dbReference type="EMBL" id="CP017686">
    <property type="protein sequence ID" value="AYQ55371.1"/>
    <property type="molecule type" value="Genomic_DNA"/>
</dbReference>
<evidence type="ECO:0000256" key="11">
    <source>
        <dbReference type="PIRSR" id="PIRSR000445-3"/>
    </source>
</evidence>
<feature type="domain" description="Tetrapyrrole biosynthesis glutamyl-tRNA reductase dimerisation" evidence="14">
    <location>
        <begin position="320"/>
        <end position="417"/>
    </location>
</feature>
<sequence>MRGPLMLVSLHITHSSAGGMECLNDIIPGIEDAVGKALAESKDVEEYVIIRTCNRLEAYVATDDNHDVRLMMERIVKKTIPYSDREFWYILQDNECIKHLFTVVCGIDSLIVGEDQIQHQTRDAFMKAQKEGHVGKSLYALFNNAIIVGKRVRTETELNKGAVSVGYAAIELAEKEIGSLDGKNIAIIGAGDMAGVIAKNLVGKGPETVFVSNRTFERAQELAKELGGTAVTLDRLDGMIARSDLVLVATSAKHDVVTKENVERAMAERPDRPLLMIDVSVPTNIAKDVVEIPNVKLSTMAALDAIAAENVAKRKGEISAAERIIRQEMQKIEDERKARDANITIREFSIMCERIRSEEAAMAKSYLGNGDDPDKVIDDMSHAIVKMISAEFIKNLRRAALDGDSETVEAAARLFGLIKEHNDKEKE</sequence>
<evidence type="ECO:0000256" key="10">
    <source>
        <dbReference type="PIRSR" id="PIRSR000445-2"/>
    </source>
</evidence>
<dbReference type="Gene3D" id="3.30.460.30">
    <property type="entry name" value="Glutamyl-tRNA reductase, N-terminal domain"/>
    <property type="match status" value="1"/>
</dbReference>
<dbReference type="InterPro" id="IPR015896">
    <property type="entry name" value="4pyrrol_synth_GluRdtase_dimer"/>
</dbReference>